<feature type="region of interest" description="Disordered" evidence="1">
    <location>
        <begin position="311"/>
        <end position="337"/>
    </location>
</feature>
<name>A0A843VCJ1_COLES</name>
<feature type="compositionally biased region" description="Low complexity" evidence="1">
    <location>
        <begin position="325"/>
        <end position="337"/>
    </location>
</feature>
<keyword evidence="3" id="KW-1185">Reference proteome</keyword>
<protein>
    <submittedName>
        <fullName evidence="2">Uncharacterized protein</fullName>
    </submittedName>
</protein>
<evidence type="ECO:0000256" key="1">
    <source>
        <dbReference type="SAM" id="MobiDB-lite"/>
    </source>
</evidence>
<dbReference type="EMBL" id="NMUH01001313">
    <property type="protein sequence ID" value="MQL91194.1"/>
    <property type="molecule type" value="Genomic_DNA"/>
</dbReference>
<dbReference type="Proteomes" id="UP000652761">
    <property type="component" value="Unassembled WGS sequence"/>
</dbReference>
<evidence type="ECO:0000313" key="3">
    <source>
        <dbReference type="Proteomes" id="UP000652761"/>
    </source>
</evidence>
<proteinExistence type="predicted"/>
<sequence>MPIMQRHDVPTNFRRLLGSKLRRLVAQNKIEKITWEACAQLLATVCDAEHGGKRERYGRSLTGEELEPLLCFFLRDGETLAKGWREALPRRPVEKASSPTFYLLSGETTAISLPFPSVFRIKLVSEPKFLRRRTLSASLRRSSSNARVLLHLLLPLAHSPSTARPLSSRRSLRQRRPSRPAYTLLYASATPAAHTHNCSVAGRLPLPTVRAVQALTLFARARPCHRRVLRWRSSTQQDRRAYAVAGPRPGDPATRPRPTSRVALLRAAPFSRAATCRRSLSLPLSATRSRASPACARRRRLLPCAYPRHPTPPSPQHHAVPLLRPSSSTATPSTAPPHCYSAGPLQYPGRCTSTVIAPPAQKRQSCSDSRAVCVVVIVSTNSSHSTAHAPQSSI</sequence>
<organism evidence="2 3">
    <name type="scientific">Colocasia esculenta</name>
    <name type="common">Wild taro</name>
    <name type="synonym">Arum esculentum</name>
    <dbReference type="NCBI Taxonomy" id="4460"/>
    <lineage>
        <taxon>Eukaryota</taxon>
        <taxon>Viridiplantae</taxon>
        <taxon>Streptophyta</taxon>
        <taxon>Embryophyta</taxon>
        <taxon>Tracheophyta</taxon>
        <taxon>Spermatophyta</taxon>
        <taxon>Magnoliopsida</taxon>
        <taxon>Liliopsida</taxon>
        <taxon>Araceae</taxon>
        <taxon>Aroideae</taxon>
        <taxon>Colocasieae</taxon>
        <taxon>Colocasia</taxon>
    </lineage>
</organism>
<accession>A0A843VCJ1</accession>
<evidence type="ECO:0000313" key="2">
    <source>
        <dbReference type="EMBL" id="MQL91194.1"/>
    </source>
</evidence>
<comment type="caution">
    <text evidence="2">The sequence shown here is derived from an EMBL/GenBank/DDBJ whole genome shotgun (WGS) entry which is preliminary data.</text>
</comment>
<feature type="region of interest" description="Disordered" evidence="1">
    <location>
        <begin position="235"/>
        <end position="258"/>
    </location>
</feature>
<reference evidence="2" key="1">
    <citation type="submission" date="2017-07" db="EMBL/GenBank/DDBJ databases">
        <title>Taro Niue Genome Assembly and Annotation.</title>
        <authorList>
            <person name="Atibalentja N."/>
            <person name="Keating K."/>
            <person name="Fields C.J."/>
        </authorList>
    </citation>
    <scope>NUCLEOTIDE SEQUENCE</scope>
    <source>
        <strain evidence="2">Niue_2</strain>
        <tissue evidence="2">Leaf</tissue>
    </source>
</reference>
<dbReference type="AlphaFoldDB" id="A0A843VCJ1"/>
<gene>
    <name evidence="2" type="ORF">Taro_023803</name>
</gene>